<evidence type="ECO:0000259" key="3">
    <source>
        <dbReference type="Pfam" id="PF01661"/>
    </source>
</evidence>
<evidence type="ECO:0000313" key="5">
    <source>
        <dbReference type="Proteomes" id="UP001295684"/>
    </source>
</evidence>
<dbReference type="EMBL" id="CAMPGE010020242">
    <property type="protein sequence ID" value="CAI2378510.1"/>
    <property type="molecule type" value="Genomic_DNA"/>
</dbReference>
<feature type="compositionally biased region" description="Basic and acidic residues" evidence="2">
    <location>
        <begin position="21"/>
        <end position="32"/>
    </location>
</feature>
<evidence type="ECO:0000256" key="2">
    <source>
        <dbReference type="SAM" id="MobiDB-lite"/>
    </source>
</evidence>
<feature type="compositionally biased region" description="Polar residues" evidence="2">
    <location>
        <begin position="1251"/>
        <end position="1263"/>
    </location>
</feature>
<feature type="compositionally biased region" description="Basic and acidic residues" evidence="2">
    <location>
        <begin position="1170"/>
        <end position="1183"/>
    </location>
</feature>
<dbReference type="InterPro" id="IPR002589">
    <property type="entry name" value="Macro_dom"/>
</dbReference>
<dbReference type="Proteomes" id="UP001295684">
    <property type="component" value="Unassembled WGS sequence"/>
</dbReference>
<protein>
    <recommendedName>
        <fullName evidence="3">Macro domain-containing protein</fullName>
    </recommendedName>
</protein>
<keyword evidence="1" id="KW-0175">Coiled coil</keyword>
<feature type="region of interest" description="Disordered" evidence="2">
    <location>
        <begin position="1"/>
        <end position="33"/>
    </location>
</feature>
<dbReference type="InterPro" id="IPR043472">
    <property type="entry name" value="Macro_dom-like"/>
</dbReference>
<comment type="caution">
    <text evidence="4">The sequence shown here is derived from an EMBL/GenBank/DDBJ whole genome shotgun (WGS) entry which is preliminary data.</text>
</comment>
<dbReference type="Pfam" id="PF01661">
    <property type="entry name" value="Macro"/>
    <property type="match status" value="1"/>
</dbReference>
<keyword evidence="5" id="KW-1185">Reference proteome</keyword>
<gene>
    <name evidence="4" type="ORF">ECRASSUSDP1_LOCUS19907</name>
</gene>
<feature type="compositionally biased region" description="Polar residues" evidence="2">
    <location>
        <begin position="614"/>
        <end position="630"/>
    </location>
</feature>
<dbReference type="SUPFAM" id="SSF52949">
    <property type="entry name" value="Macro domain-like"/>
    <property type="match status" value="1"/>
</dbReference>
<feature type="region of interest" description="Disordered" evidence="2">
    <location>
        <begin position="1239"/>
        <end position="1263"/>
    </location>
</feature>
<accession>A0AAD1XT10</accession>
<feature type="region of interest" description="Disordered" evidence="2">
    <location>
        <begin position="604"/>
        <end position="656"/>
    </location>
</feature>
<feature type="coiled-coil region" evidence="1">
    <location>
        <begin position="1136"/>
        <end position="1170"/>
    </location>
</feature>
<evidence type="ECO:0000313" key="4">
    <source>
        <dbReference type="EMBL" id="CAI2378510.1"/>
    </source>
</evidence>
<feature type="coiled-coil region" evidence="1">
    <location>
        <begin position="878"/>
        <end position="905"/>
    </location>
</feature>
<proteinExistence type="predicted"/>
<dbReference type="Gene3D" id="3.40.220.10">
    <property type="entry name" value="Leucine Aminopeptidase, subunit E, domain 1"/>
    <property type="match status" value="1"/>
</dbReference>
<feature type="region of interest" description="Disordered" evidence="2">
    <location>
        <begin position="338"/>
        <end position="398"/>
    </location>
</feature>
<sequence length="1284" mass="149108">MDASINLGGASLHGRIPGQEVNKEELEEEQKRSNPKIRYIFGGGEYQEAIQMIDQNLLKECMAVKERMEEASFEGLPEDFEERQKRVEEVKEVIDRNEVILKKEIDVVINAVKEEAEVLSGHRDQNDKEENCKNVPIKKIIEKDLDNVSSEVQKDLQSISDSIASLEQDINKPIADKFDSEASELLTSSPERMISPPDPLKLSKFPVLDSINVQTHNELISELQNIRETQLKELKFNLTKDPRNFIEKLESQKEELKTNVNVSQENTSDFNQENKNKEGHFVSSVFNKFKSIYTNFLHNDNPASSKNSEDLSFDFENETITDRSVEDTRNNRVMNIRKERSQRTSKSFLQNEDLKLTPQRQQWSNRNEKKDQRALINPKSYSVSRKQDSCSSTIGQPRKFMSKDRYLTEPSDAHPGPLKIEKREVMDSEAKSKDKDMLEKINFQSEESRDIDFGKIIELSKKYFKVKKENDQMFLDIKNLNSKIHRKIVQDYVKQREESNGYAYFIINQYQEIPLTSLVEEKKKINDLMPNQKGSCKKLFKLFTKLNAKLQQIKIFLAFCEPRNEEWEQYFNTIINQEKLFKQDILKIITFCRNVIEMTQSCTTKGETKDPHSALSSCTTPKSNTITLANSPKSSPKPPQIPAKTTPKRNQKEVESQRFKFKEEIKQKEIEDSTDRELGQLNIEVQRKEIDEERYNKLLKEYTVLYTRAKIFKQQYDEGKLKLNMHIDNWKQIAQKSMKHMNDSLNVQNSNETKLVQYLKTMNIETKKYNSEIQRYHKKQEELSSQNCALIQSLRDINKHKQFKENVKSLHKAHSTLTSRSNSITKTLSSFLNTISTSYKSAQPASPTSSPKSISTYTSHSETLCRTKVKLLLLLYIKQGHLQDQTKWERQVKELQRRRKQQDQESMYMEYEGAIIGLKRVREVVDESSSAMVLPVEGRLSLSCLADDFSNVLEKAGQEFENACKVYAEQYKTMKMGDAAVFPAGNLKFDKIIAAYCPDYDKEFGENKSIYFLNKTIKRVLYLSYIYQLKSILIPSFCTERSRIPTKLYANTVVKTVKDYINGHKRIMKGKRITICYSSHEDEQRFADLILQEQLQFPSGYLEQKYPVTKEEAQIIKMELELGNSQNKISDLLRIKDDIKEENEKYKSCIASLEAENKELKSHKTLYKSKFENPKEESKELPRKPKMVRTSKSRAKYENKNVYKEERKTSKGPRKPKTIPKKGVYKFTKKIIESTTTESELTISRVGPKNETPSGITDSSLSSEYVEGHNELLGRKGSGIIKFE</sequence>
<feature type="compositionally biased region" description="Basic residues" evidence="2">
    <location>
        <begin position="1184"/>
        <end position="1194"/>
    </location>
</feature>
<evidence type="ECO:0000256" key="1">
    <source>
        <dbReference type="SAM" id="Coils"/>
    </source>
</evidence>
<feature type="domain" description="Macro" evidence="3">
    <location>
        <begin position="954"/>
        <end position="1047"/>
    </location>
</feature>
<reference evidence="4" key="1">
    <citation type="submission" date="2023-07" db="EMBL/GenBank/DDBJ databases">
        <authorList>
            <consortium name="AG Swart"/>
            <person name="Singh M."/>
            <person name="Singh A."/>
            <person name="Seah K."/>
            <person name="Emmerich C."/>
        </authorList>
    </citation>
    <scope>NUCLEOTIDE SEQUENCE</scope>
    <source>
        <strain evidence="4">DP1</strain>
    </source>
</reference>
<feature type="region of interest" description="Disordered" evidence="2">
    <location>
        <begin position="1170"/>
        <end position="1194"/>
    </location>
</feature>
<organism evidence="4 5">
    <name type="scientific">Euplotes crassus</name>
    <dbReference type="NCBI Taxonomy" id="5936"/>
    <lineage>
        <taxon>Eukaryota</taxon>
        <taxon>Sar</taxon>
        <taxon>Alveolata</taxon>
        <taxon>Ciliophora</taxon>
        <taxon>Intramacronucleata</taxon>
        <taxon>Spirotrichea</taxon>
        <taxon>Hypotrichia</taxon>
        <taxon>Euplotida</taxon>
        <taxon>Euplotidae</taxon>
        <taxon>Moneuplotes</taxon>
    </lineage>
</organism>
<feature type="compositionally biased region" description="Polar residues" evidence="2">
    <location>
        <begin position="379"/>
        <end position="395"/>
    </location>
</feature>
<name>A0AAD1XT10_EUPCR</name>